<dbReference type="Proteomes" id="UP001596101">
    <property type="component" value="Unassembled WGS sequence"/>
</dbReference>
<accession>A0ABW0MGP7</accession>
<evidence type="ECO:0008006" key="3">
    <source>
        <dbReference type="Google" id="ProtNLM"/>
    </source>
</evidence>
<gene>
    <name evidence="1" type="ORF">ACFPQ5_00430</name>
</gene>
<protein>
    <recommendedName>
        <fullName evidence="3">Lipoprotein</fullName>
    </recommendedName>
</protein>
<name>A0ABW0MGP7_9BURK</name>
<reference evidence="2" key="1">
    <citation type="journal article" date="2019" name="Int. J. Syst. Evol. Microbiol.">
        <title>The Global Catalogue of Microorganisms (GCM) 10K type strain sequencing project: providing services to taxonomists for standard genome sequencing and annotation.</title>
        <authorList>
            <consortium name="The Broad Institute Genomics Platform"/>
            <consortium name="The Broad Institute Genome Sequencing Center for Infectious Disease"/>
            <person name="Wu L."/>
            <person name="Ma J."/>
        </authorList>
    </citation>
    <scope>NUCLEOTIDE SEQUENCE [LARGE SCALE GENOMIC DNA]</scope>
    <source>
        <strain evidence="2">CCUG 43111</strain>
    </source>
</reference>
<evidence type="ECO:0000313" key="2">
    <source>
        <dbReference type="Proteomes" id="UP001596101"/>
    </source>
</evidence>
<proteinExistence type="predicted"/>
<comment type="caution">
    <text evidence="1">The sequence shown here is derived from an EMBL/GenBank/DDBJ whole genome shotgun (WGS) entry which is preliminary data.</text>
</comment>
<dbReference type="EMBL" id="JBHSMR010000001">
    <property type="protein sequence ID" value="MFC5476636.1"/>
    <property type="molecule type" value="Genomic_DNA"/>
</dbReference>
<dbReference type="RefSeq" id="WP_379750801.1">
    <property type="nucleotide sequence ID" value="NZ_JBHSMR010000001.1"/>
</dbReference>
<evidence type="ECO:0000313" key="1">
    <source>
        <dbReference type="EMBL" id="MFC5476636.1"/>
    </source>
</evidence>
<organism evidence="1 2">
    <name type="scientific">Massilia suwonensis</name>
    <dbReference type="NCBI Taxonomy" id="648895"/>
    <lineage>
        <taxon>Bacteria</taxon>
        <taxon>Pseudomonadati</taxon>
        <taxon>Pseudomonadota</taxon>
        <taxon>Betaproteobacteria</taxon>
        <taxon>Burkholderiales</taxon>
        <taxon>Oxalobacteraceae</taxon>
        <taxon>Telluria group</taxon>
        <taxon>Massilia</taxon>
    </lineage>
</organism>
<sequence>MKPAIARLTRLGLCILLAGCQVTDSRNISDDVDALHNIVELDVAPRAIRWEIFGTPEYVGAVQGPTDFVTLVAEVPGLNEAEFKKRAKSGTVWIAPEAARPWISSDFRSLLSQHRNASVDLSSHYNCRAAHGKLRETGQRVGGFICNGSAKGLLYLSLK</sequence>
<keyword evidence="2" id="KW-1185">Reference proteome</keyword>